<dbReference type="EMBL" id="KL660233">
    <property type="protein sequence ID" value="KFA67217.1"/>
    <property type="molecule type" value="Genomic_DNA"/>
</dbReference>
<accession>A0A084QTD2</accession>
<evidence type="ECO:0000313" key="2">
    <source>
        <dbReference type="Proteomes" id="UP000028524"/>
    </source>
</evidence>
<keyword evidence="2" id="KW-1185">Reference proteome</keyword>
<dbReference type="AlphaFoldDB" id="A0A084QTD2"/>
<dbReference type="InParanoid" id="A0A084QTD2"/>
<dbReference type="HOGENOM" id="CLU_1741775_0_0_1"/>
<protein>
    <submittedName>
        <fullName evidence="1">Uncharacterized protein</fullName>
    </submittedName>
</protein>
<dbReference type="Proteomes" id="UP000028524">
    <property type="component" value="Unassembled WGS sequence"/>
</dbReference>
<evidence type="ECO:0000313" key="1">
    <source>
        <dbReference type="EMBL" id="KFA67217.1"/>
    </source>
</evidence>
<gene>
    <name evidence="1" type="ORF">S40285_10403</name>
</gene>
<organism evidence="1 2">
    <name type="scientific">Stachybotrys chlorohalonatus (strain IBT 40285)</name>
    <dbReference type="NCBI Taxonomy" id="1283841"/>
    <lineage>
        <taxon>Eukaryota</taxon>
        <taxon>Fungi</taxon>
        <taxon>Dikarya</taxon>
        <taxon>Ascomycota</taxon>
        <taxon>Pezizomycotina</taxon>
        <taxon>Sordariomycetes</taxon>
        <taxon>Hypocreomycetidae</taxon>
        <taxon>Hypocreales</taxon>
        <taxon>Stachybotryaceae</taxon>
        <taxon>Stachybotrys</taxon>
    </lineage>
</organism>
<reference evidence="1 2" key="1">
    <citation type="journal article" date="2014" name="BMC Genomics">
        <title>Comparative genome sequencing reveals chemotype-specific gene clusters in the toxigenic black mold Stachybotrys.</title>
        <authorList>
            <person name="Semeiks J."/>
            <person name="Borek D."/>
            <person name="Otwinowski Z."/>
            <person name="Grishin N.V."/>
        </authorList>
    </citation>
    <scope>NUCLEOTIDE SEQUENCE [LARGE SCALE GENOMIC DNA]</scope>
    <source>
        <strain evidence="1 2">IBT 40285</strain>
    </source>
</reference>
<proteinExistence type="predicted"/>
<name>A0A084QTD2_STAC4</name>
<sequence>MLDTKLENWHEDATVAFAHAISFLAKHFLIFNADEFYKDSADYVVVDLRAFADSKSLAEMEALLTSAGLNPAQDRVEFERLKTHINETKSLAGRTSVEGVRLQNNIAALKECAQNRSENVNCTVSVEHIEHEKGPAVESDLDDAGEQLFV</sequence>